<dbReference type="InterPro" id="IPR035986">
    <property type="entry name" value="PKD_dom_sf"/>
</dbReference>
<proteinExistence type="predicted"/>
<dbReference type="OrthoDB" id="1491481at2"/>
<dbReference type="InterPro" id="IPR013783">
    <property type="entry name" value="Ig-like_fold"/>
</dbReference>
<accession>A0A2I7SG73</accession>
<dbReference type="SUPFAM" id="SSF49299">
    <property type="entry name" value="PKD domain"/>
    <property type="match status" value="3"/>
</dbReference>
<dbReference type="SMART" id="SM00089">
    <property type="entry name" value="PKD"/>
    <property type="match status" value="3"/>
</dbReference>
<dbReference type="KEGG" id="taj:C1A40_05200"/>
<dbReference type="AlphaFoldDB" id="A0A2I7SG73"/>
<dbReference type="Pfam" id="PF18911">
    <property type="entry name" value="PKD_4"/>
    <property type="match status" value="2"/>
</dbReference>
<sequence length="496" mass="53743">MMIYNIIKKHTKSIIALFVLSLGVVSCYDDGYEPFEPPTGNVNNIQPSTEFTTSLDASNQLTVIFRSYSTDATAYLWNFGDGNTSTDANPNYTYAQGGLYDVKLTTTSSDGLVAKDSTQVGPVSVAYDYSVVDSEVSFNNMSSGVKSLTWDFGDGNSVSWNSEQDTAQDPDYSPTHIYSDVGPYEVTLTVVNFAGDDYSVTKEIDGLVLSTVPDFTFSVSGLEATFTDASLLAESHSWDFGDGNTSTEVNPVHTYATGGTYEVVLTTTNAAGVSKSKSQFVPVGGVVPTFKAIVQNATCDDHQKNTSDNADAWDMTPNAEIEDDVLGVIPSPYRAVWNNTALNGYIDTAYCTSEQPGSSSDGNYVNGVKTRGVKISQPCRRLYQRLKVEPGVEYTFTIDSRSEAAGVNSEVFILNNEISTEAGIDADPMSESDAYYEITNDFNPDKPSAGNDTFTTSTFTFKASGDFIVIYVRALNAVDDAHEVFYDNIDIITPGF</sequence>
<feature type="signal peptide" evidence="1">
    <location>
        <begin position="1"/>
        <end position="28"/>
    </location>
</feature>
<organism evidence="3 4">
    <name type="scientific">Pseudotamlana carrageenivorans</name>
    <dbReference type="NCBI Taxonomy" id="2069432"/>
    <lineage>
        <taxon>Bacteria</taxon>
        <taxon>Pseudomonadati</taxon>
        <taxon>Bacteroidota</taxon>
        <taxon>Flavobacteriia</taxon>
        <taxon>Flavobacteriales</taxon>
        <taxon>Flavobacteriaceae</taxon>
        <taxon>Pseudotamlana</taxon>
    </lineage>
</organism>
<dbReference type="Proteomes" id="UP000236592">
    <property type="component" value="Chromosome"/>
</dbReference>
<dbReference type="PANTHER" id="PTHR36842:SF1">
    <property type="entry name" value="PROTEIN TOLB"/>
    <property type="match status" value="1"/>
</dbReference>
<dbReference type="PANTHER" id="PTHR36842">
    <property type="entry name" value="PROTEIN TOLB HOMOLOG"/>
    <property type="match status" value="1"/>
</dbReference>
<dbReference type="EMBL" id="CP025938">
    <property type="protein sequence ID" value="AUS04903.1"/>
    <property type="molecule type" value="Genomic_DNA"/>
</dbReference>
<keyword evidence="4" id="KW-1185">Reference proteome</keyword>
<keyword evidence="1" id="KW-0732">Signal</keyword>
<name>A0A2I7SG73_9FLAO</name>
<feature type="domain" description="PKD" evidence="2">
    <location>
        <begin position="69"/>
        <end position="120"/>
    </location>
</feature>
<feature type="domain" description="PKD" evidence="2">
    <location>
        <begin position="235"/>
        <end position="283"/>
    </location>
</feature>
<dbReference type="RefSeq" id="WP_102994967.1">
    <property type="nucleotide sequence ID" value="NZ_CP025938.1"/>
</dbReference>
<evidence type="ECO:0000313" key="4">
    <source>
        <dbReference type="Proteomes" id="UP000236592"/>
    </source>
</evidence>
<reference evidence="4" key="1">
    <citation type="submission" date="2018-01" db="EMBL/GenBank/DDBJ databases">
        <title>Complete genome of Tamlana sp. UJ94.</title>
        <authorList>
            <person name="Jung J."/>
            <person name="Chung D."/>
            <person name="Bae S.S."/>
            <person name="Baek K."/>
        </authorList>
    </citation>
    <scope>NUCLEOTIDE SEQUENCE [LARGE SCALE GENOMIC DNA]</scope>
    <source>
        <strain evidence="4">UJ94</strain>
    </source>
</reference>
<dbReference type="CDD" id="cd00146">
    <property type="entry name" value="PKD"/>
    <property type="match status" value="3"/>
</dbReference>
<gene>
    <name evidence="3" type="ORF">C1A40_05200</name>
</gene>
<dbReference type="Pfam" id="PF00801">
    <property type="entry name" value="PKD"/>
    <property type="match status" value="1"/>
</dbReference>
<protein>
    <recommendedName>
        <fullName evidence="2">PKD domain-containing protein</fullName>
    </recommendedName>
</protein>
<feature type="domain" description="PKD" evidence="2">
    <location>
        <begin position="147"/>
        <end position="204"/>
    </location>
</feature>
<evidence type="ECO:0000313" key="3">
    <source>
        <dbReference type="EMBL" id="AUS04903.1"/>
    </source>
</evidence>
<dbReference type="Gene3D" id="2.60.40.10">
    <property type="entry name" value="Immunoglobulins"/>
    <property type="match status" value="3"/>
</dbReference>
<dbReference type="InterPro" id="IPR022409">
    <property type="entry name" value="PKD/Chitinase_dom"/>
</dbReference>
<feature type="chain" id="PRO_5014324049" description="PKD domain-containing protein" evidence="1">
    <location>
        <begin position="29"/>
        <end position="496"/>
    </location>
</feature>
<evidence type="ECO:0000256" key="1">
    <source>
        <dbReference type="SAM" id="SignalP"/>
    </source>
</evidence>
<evidence type="ECO:0000259" key="2">
    <source>
        <dbReference type="PROSITE" id="PS50093"/>
    </source>
</evidence>
<dbReference type="PROSITE" id="PS50093">
    <property type="entry name" value="PKD"/>
    <property type="match status" value="3"/>
</dbReference>
<dbReference type="InterPro" id="IPR000601">
    <property type="entry name" value="PKD_dom"/>
</dbReference>